<accession>A0A848MBE1</accession>
<protein>
    <submittedName>
        <fullName evidence="2">Sugar phosphate isomerase/epimerase</fullName>
    </submittedName>
</protein>
<dbReference type="InterPro" id="IPR036237">
    <property type="entry name" value="Xyl_isomerase-like_sf"/>
</dbReference>
<dbReference type="Gene3D" id="3.20.20.150">
    <property type="entry name" value="Divalent-metal-dependent TIM barrel enzymes"/>
    <property type="match status" value="1"/>
</dbReference>
<proteinExistence type="predicted"/>
<dbReference type="AlphaFoldDB" id="A0A848MBE1"/>
<keyword evidence="2" id="KW-0413">Isomerase</keyword>
<organism evidence="2 3">
    <name type="scientific">Rouxiella aceris</name>
    <dbReference type="NCBI Taxonomy" id="2703884"/>
    <lineage>
        <taxon>Bacteria</taxon>
        <taxon>Pseudomonadati</taxon>
        <taxon>Pseudomonadota</taxon>
        <taxon>Gammaproteobacteria</taxon>
        <taxon>Enterobacterales</taxon>
        <taxon>Yersiniaceae</taxon>
        <taxon>Rouxiella</taxon>
    </lineage>
</organism>
<dbReference type="EMBL" id="JAADJU010000001">
    <property type="protein sequence ID" value="NMP25417.1"/>
    <property type="molecule type" value="Genomic_DNA"/>
</dbReference>
<evidence type="ECO:0000259" key="1">
    <source>
        <dbReference type="Pfam" id="PF01261"/>
    </source>
</evidence>
<evidence type="ECO:0000313" key="2">
    <source>
        <dbReference type="EMBL" id="NMP25417.1"/>
    </source>
</evidence>
<dbReference type="RefSeq" id="WP_169401123.1">
    <property type="nucleotide sequence ID" value="NZ_JAADJU010000001.1"/>
</dbReference>
<dbReference type="Proteomes" id="UP000585363">
    <property type="component" value="Unassembled WGS sequence"/>
</dbReference>
<dbReference type="Pfam" id="PF01261">
    <property type="entry name" value="AP_endonuc_2"/>
    <property type="match status" value="1"/>
</dbReference>
<dbReference type="InterPro" id="IPR050312">
    <property type="entry name" value="IolE/XylAMocC-like"/>
</dbReference>
<reference evidence="2 3" key="1">
    <citation type="submission" date="2020-01" db="EMBL/GenBank/DDBJ databases">
        <authorList>
            <person name="Lee S.D."/>
        </authorList>
    </citation>
    <scope>NUCLEOTIDE SEQUENCE [LARGE SCALE GENOMIC DNA]</scope>
    <source>
        <strain evidence="2 3">SAP-1</strain>
    </source>
</reference>
<dbReference type="GO" id="GO:0016853">
    <property type="term" value="F:isomerase activity"/>
    <property type="evidence" value="ECO:0007669"/>
    <property type="project" value="UniProtKB-KW"/>
</dbReference>
<evidence type="ECO:0000313" key="3">
    <source>
        <dbReference type="Proteomes" id="UP000585363"/>
    </source>
</evidence>
<comment type="caution">
    <text evidence="2">The sequence shown here is derived from an EMBL/GenBank/DDBJ whole genome shotgun (WGS) entry which is preliminary data.</text>
</comment>
<gene>
    <name evidence="2" type="ORF">GW590_00735</name>
</gene>
<sequence length="281" mass="31141">MNKLVIGVNTAMFDGLDTDVAFSTIHQAGFRYVELAYNQGYVGDLSPDLFSENNARHIRELLEKYQLRSQALGATMNMGSEDAVAQFTQRIRFAQLIGATWINLCVGKRADRQRIVANLRELAPIARDHQCVICLENGGDPNYDVFALAQDGFALLEEVGSSAVAFNVDAGNIVSLCPDKDAIAEAIVMLPGARHCHLKDLEHRDGEIFFTPMGQGELNYLPMLEALAAHAIPCSLEIPLRMHRQRDSYPQRAAVPVDPAVSLEVLIQSREKLEKWLGYSL</sequence>
<dbReference type="PANTHER" id="PTHR12110">
    <property type="entry name" value="HYDROXYPYRUVATE ISOMERASE"/>
    <property type="match status" value="1"/>
</dbReference>
<feature type="domain" description="Xylose isomerase-like TIM barrel" evidence="1">
    <location>
        <begin position="24"/>
        <end position="240"/>
    </location>
</feature>
<keyword evidence="3" id="KW-1185">Reference proteome</keyword>
<name>A0A848MBE1_9GAMM</name>
<dbReference type="InterPro" id="IPR013022">
    <property type="entry name" value="Xyl_isomerase-like_TIM-brl"/>
</dbReference>
<dbReference type="SUPFAM" id="SSF51658">
    <property type="entry name" value="Xylose isomerase-like"/>
    <property type="match status" value="1"/>
</dbReference>
<reference evidence="2 3" key="2">
    <citation type="submission" date="2020-06" db="EMBL/GenBank/DDBJ databases">
        <title>Polyphasic characterization of a Rahnella strain isolated from tree sap.</title>
        <authorList>
            <person name="Kim I.S."/>
        </authorList>
    </citation>
    <scope>NUCLEOTIDE SEQUENCE [LARGE SCALE GENOMIC DNA]</scope>
    <source>
        <strain evidence="2 3">SAP-1</strain>
    </source>
</reference>